<evidence type="ECO:0000313" key="11">
    <source>
        <dbReference type="Proteomes" id="UP001212841"/>
    </source>
</evidence>
<dbReference type="InterPro" id="IPR038407">
    <property type="entry name" value="v-SNARE_N_sf"/>
</dbReference>
<gene>
    <name evidence="10" type="ORF">HK097_005974</name>
</gene>
<protein>
    <recommendedName>
        <fullName evidence="9">t-SNARE coiled-coil homology domain-containing protein</fullName>
    </recommendedName>
</protein>
<evidence type="ECO:0000256" key="6">
    <source>
        <dbReference type="ARBA" id="ARBA00022989"/>
    </source>
</evidence>
<dbReference type="InterPro" id="IPR000727">
    <property type="entry name" value="T_SNARE_dom"/>
</dbReference>
<dbReference type="GO" id="GO:0031201">
    <property type="term" value="C:SNARE complex"/>
    <property type="evidence" value="ECO:0007669"/>
    <property type="project" value="TreeGrafter"/>
</dbReference>
<dbReference type="GO" id="GO:0000149">
    <property type="term" value="F:SNARE binding"/>
    <property type="evidence" value="ECO:0007669"/>
    <property type="project" value="TreeGrafter"/>
</dbReference>
<dbReference type="GO" id="GO:0016236">
    <property type="term" value="P:macroautophagy"/>
    <property type="evidence" value="ECO:0007669"/>
    <property type="project" value="TreeGrafter"/>
</dbReference>
<dbReference type="GO" id="GO:0015031">
    <property type="term" value="P:protein transport"/>
    <property type="evidence" value="ECO:0007669"/>
    <property type="project" value="UniProtKB-KW"/>
</dbReference>
<keyword evidence="7" id="KW-0175">Coiled coil</keyword>
<name>A0AAD5SM24_9FUNG</name>
<reference evidence="10" key="1">
    <citation type="submission" date="2020-05" db="EMBL/GenBank/DDBJ databases">
        <title>Phylogenomic resolution of chytrid fungi.</title>
        <authorList>
            <person name="Stajich J.E."/>
            <person name="Amses K."/>
            <person name="Simmons R."/>
            <person name="Seto K."/>
            <person name="Myers J."/>
            <person name="Bonds A."/>
            <person name="Quandt C.A."/>
            <person name="Barry K."/>
            <person name="Liu P."/>
            <person name="Grigoriev I."/>
            <person name="Longcore J.E."/>
            <person name="James T.Y."/>
        </authorList>
    </citation>
    <scope>NUCLEOTIDE SEQUENCE</scope>
    <source>
        <strain evidence="10">JEL0318</strain>
    </source>
</reference>
<dbReference type="PANTHER" id="PTHR21230:SF26">
    <property type="entry name" value="VESICLE TRANSPORT THROUGH INTERACTION WITH T-SNARES HOMOLOG 1A"/>
    <property type="match status" value="1"/>
</dbReference>
<dbReference type="GO" id="GO:0048280">
    <property type="term" value="P:vesicle fusion with Golgi apparatus"/>
    <property type="evidence" value="ECO:0007669"/>
    <property type="project" value="TreeGrafter"/>
</dbReference>
<dbReference type="Gene3D" id="1.20.5.110">
    <property type="match status" value="1"/>
</dbReference>
<comment type="similarity">
    <text evidence="2">Belongs to the VTI1 family.</text>
</comment>
<comment type="subcellular location">
    <subcellularLocation>
        <location evidence="1">Membrane</location>
        <topology evidence="1">Single-pass type IV membrane protein</topology>
    </subcellularLocation>
</comment>
<dbReference type="GO" id="GO:0005794">
    <property type="term" value="C:Golgi apparatus"/>
    <property type="evidence" value="ECO:0007669"/>
    <property type="project" value="TreeGrafter"/>
</dbReference>
<evidence type="ECO:0000256" key="8">
    <source>
        <dbReference type="ARBA" id="ARBA00023136"/>
    </source>
</evidence>
<keyword evidence="4" id="KW-0812">Transmembrane</keyword>
<dbReference type="PANTHER" id="PTHR21230">
    <property type="entry name" value="VESICLE TRANSPORT V-SNARE PROTEIN VTI1-RELATED"/>
    <property type="match status" value="1"/>
</dbReference>
<dbReference type="GO" id="GO:0006891">
    <property type="term" value="P:intra-Golgi vesicle-mediated transport"/>
    <property type="evidence" value="ECO:0007669"/>
    <property type="project" value="TreeGrafter"/>
</dbReference>
<dbReference type="Gene3D" id="1.20.58.400">
    <property type="entry name" value="t-snare proteins"/>
    <property type="match status" value="1"/>
</dbReference>
<dbReference type="Proteomes" id="UP001212841">
    <property type="component" value="Unassembled WGS sequence"/>
</dbReference>
<evidence type="ECO:0000256" key="4">
    <source>
        <dbReference type="ARBA" id="ARBA00022692"/>
    </source>
</evidence>
<accession>A0AAD5SM24</accession>
<dbReference type="FunFam" id="1.20.5.110:FF:000002">
    <property type="entry name" value="Vesicle transport through interaction with t-SNAREsB"/>
    <property type="match status" value="1"/>
</dbReference>
<evidence type="ECO:0000256" key="7">
    <source>
        <dbReference type="ARBA" id="ARBA00023054"/>
    </source>
</evidence>
<dbReference type="Pfam" id="PF12352">
    <property type="entry name" value="V-SNARE_C"/>
    <property type="match status" value="1"/>
</dbReference>
<dbReference type="GO" id="GO:0006896">
    <property type="term" value="P:Golgi to vacuole transport"/>
    <property type="evidence" value="ECO:0007669"/>
    <property type="project" value="TreeGrafter"/>
</dbReference>
<dbReference type="GO" id="GO:0031902">
    <property type="term" value="C:late endosome membrane"/>
    <property type="evidence" value="ECO:0007669"/>
    <property type="project" value="TreeGrafter"/>
</dbReference>
<feature type="domain" description="T-SNARE coiled-coil homology" evidence="9">
    <location>
        <begin position="64"/>
        <end position="131"/>
    </location>
</feature>
<organism evidence="10 11">
    <name type="scientific">Rhizophlyctis rosea</name>
    <dbReference type="NCBI Taxonomy" id="64517"/>
    <lineage>
        <taxon>Eukaryota</taxon>
        <taxon>Fungi</taxon>
        <taxon>Fungi incertae sedis</taxon>
        <taxon>Chytridiomycota</taxon>
        <taxon>Chytridiomycota incertae sedis</taxon>
        <taxon>Chytridiomycetes</taxon>
        <taxon>Rhizophlyctidales</taxon>
        <taxon>Rhizophlyctidaceae</taxon>
        <taxon>Rhizophlyctis</taxon>
    </lineage>
</organism>
<evidence type="ECO:0000256" key="1">
    <source>
        <dbReference type="ARBA" id="ARBA00004211"/>
    </source>
</evidence>
<keyword evidence="6" id="KW-1133">Transmembrane helix</keyword>
<dbReference type="GO" id="GO:0012507">
    <property type="term" value="C:ER to Golgi transport vesicle membrane"/>
    <property type="evidence" value="ECO:0007669"/>
    <property type="project" value="TreeGrafter"/>
</dbReference>
<dbReference type="CDD" id="cd15862">
    <property type="entry name" value="SNARE_Vti1"/>
    <property type="match status" value="1"/>
</dbReference>
<keyword evidence="5" id="KW-0653">Protein transport</keyword>
<evidence type="ECO:0000259" key="9">
    <source>
        <dbReference type="SMART" id="SM00397"/>
    </source>
</evidence>
<comment type="caution">
    <text evidence="10">The sequence shown here is derived from an EMBL/GenBank/DDBJ whole genome shotgun (WGS) entry which is preliminary data.</text>
</comment>
<dbReference type="SMART" id="SM00397">
    <property type="entry name" value="t_SNARE"/>
    <property type="match status" value="1"/>
</dbReference>
<evidence type="ECO:0000313" key="10">
    <source>
        <dbReference type="EMBL" id="KAJ3056577.1"/>
    </source>
</evidence>
<evidence type="ECO:0000256" key="2">
    <source>
        <dbReference type="ARBA" id="ARBA00006108"/>
    </source>
</evidence>
<sequence length="134" mass="15490">MEVELSSLAQPIRTRLTPRLRSFKEEIKKVRRDLTKHVGQSDRDQLLGSHVVDFEVASQDQRSRLLHGTERLQESSRRMDEARRIALETEAIGINTIETLAGQREQILRTRDRLSTADTWIAKSQGVLKGMQRR</sequence>
<feature type="non-terminal residue" evidence="10">
    <location>
        <position position="134"/>
    </location>
</feature>
<dbReference type="SUPFAM" id="SSF58038">
    <property type="entry name" value="SNARE fusion complex"/>
    <property type="match status" value="1"/>
</dbReference>
<dbReference type="GO" id="GO:0005829">
    <property type="term" value="C:cytosol"/>
    <property type="evidence" value="ECO:0007669"/>
    <property type="project" value="GOC"/>
</dbReference>
<dbReference type="GO" id="GO:0005484">
    <property type="term" value="F:SNAP receptor activity"/>
    <property type="evidence" value="ECO:0007669"/>
    <property type="project" value="TreeGrafter"/>
</dbReference>
<evidence type="ECO:0000256" key="3">
    <source>
        <dbReference type="ARBA" id="ARBA00022448"/>
    </source>
</evidence>
<dbReference type="EMBL" id="JADGJD010000028">
    <property type="protein sequence ID" value="KAJ3056577.1"/>
    <property type="molecule type" value="Genomic_DNA"/>
</dbReference>
<keyword evidence="11" id="KW-1185">Reference proteome</keyword>
<dbReference type="AlphaFoldDB" id="A0AAD5SM24"/>
<keyword evidence="8" id="KW-0472">Membrane</keyword>
<dbReference type="GO" id="GO:0005789">
    <property type="term" value="C:endoplasmic reticulum membrane"/>
    <property type="evidence" value="ECO:0007669"/>
    <property type="project" value="TreeGrafter"/>
</dbReference>
<evidence type="ECO:0000256" key="5">
    <source>
        <dbReference type="ARBA" id="ARBA00022927"/>
    </source>
</evidence>
<keyword evidence="3" id="KW-0813">Transport</keyword>
<proteinExistence type="inferred from homology"/>
<dbReference type="GO" id="GO:0042147">
    <property type="term" value="P:retrograde transport, endosome to Golgi"/>
    <property type="evidence" value="ECO:0007669"/>
    <property type="project" value="TreeGrafter"/>
</dbReference>